<protein>
    <recommendedName>
        <fullName evidence="6">TVP38/TMEM64 family membrane protein</fullName>
    </recommendedName>
</protein>
<comment type="caution">
    <text evidence="8">The sequence shown here is derived from an EMBL/GenBank/DDBJ whole genome shotgun (WGS) entry which is preliminary data.</text>
</comment>
<comment type="caution">
    <text evidence="6">Lacks conserved residue(s) required for the propagation of feature annotation.</text>
</comment>
<dbReference type="PANTHER" id="PTHR12677:SF59">
    <property type="entry name" value="GOLGI APPARATUS MEMBRANE PROTEIN TVP38-RELATED"/>
    <property type="match status" value="1"/>
</dbReference>
<accession>A0A918F4V3</accession>
<dbReference type="InterPro" id="IPR032816">
    <property type="entry name" value="VTT_dom"/>
</dbReference>
<comment type="similarity">
    <text evidence="6">Belongs to the TVP38/TMEM64 family.</text>
</comment>
<dbReference type="Pfam" id="PF09335">
    <property type="entry name" value="VTT_dom"/>
    <property type="match status" value="1"/>
</dbReference>
<keyword evidence="3 6" id="KW-0812">Transmembrane</keyword>
<evidence type="ECO:0000313" key="8">
    <source>
        <dbReference type="EMBL" id="GGR04695.1"/>
    </source>
</evidence>
<feature type="domain" description="VTT" evidence="7">
    <location>
        <begin position="64"/>
        <end position="178"/>
    </location>
</feature>
<evidence type="ECO:0000256" key="3">
    <source>
        <dbReference type="ARBA" id="ARBA00022692"/>
    </source>
</evidence>
<keyword evidence="5 6" id="KW-0472">Membrane</keyword>
<organism evidence="8 9">
    <name type="scientific">Deinococcus ruber</name>
    <dbReference type="NCBI Taxonomy" id="1848197"/>
    <lineage>
        <taxon>Bacteria</taxon>
        <taxon>Thermotogati</taxon>
        <taxon>Deinococcota</taxon>
        <taxon>Deinococci</taxon>
        <taxon>Deinococcales</taxon>
        <taxon>Deinococcaceae</taxon>
        <taxon>Deinococcus</taxon>
    </lineage>
</organism>
<name>A0A918F4V3_9DEIO</name>
<dbReference type="AlphaFoldDB" id="A0A918F4V3"/>
<evidence type="ECO:0000256" key="4">
    <source>
        <dbReference type="ARBA" id="ARBA00022989"/>
    </source>
</evidence>
<sequence length="215" mass="22598">MLGLAVLLGLISVPQVRGFLLDAWHALSNDDPAVRRAWVNRFGVWGPLALIAGMLVQAALPLLPATADVMIASLAYGPYVGFAIVYVGTLLGAVLGYALGRAAGGRLIRRLAGETLSARTEAFARQRGWKAVLMIRLMPALKAEVMNLVAGAVGIPFGPFLLASALGALPATALVVWLAASPSRLVWGVVLFSAATGVVLLVRWVLARRAVGREL</sequence>
<keyword evidence="9" id="KW-1185">Reference proteome</keyword>
<feature type="transmembrane region" description="Helical" evidence="6">
    <location>
        <begin position="42"/>
        <end position="63"/>
    </location>
</feature>
<evidence type="ECO:0000256" key="6">
    <source>
        <dbReference type="RuleBase" id="RU366058"/>
    </source>
</evidence>
<gene>
    <name evidence="8" type="ORF">GCM10008957_16990</name>
</gene>
<reference evidence="8" key="1">
    <citation type="journal article" date="2014" name="Int. J. Syst. Evol. Microbiol.">
        <title>Complete genome sequence of Corynebacterium casei LMG S-19264T (=DSM 44701T), isolated from a smear-ripened cheese.</title>
        <authorList>
            <consortium name="US DOE Joint Genome Institute (JGI-PGF)"/>
            <person name="Walter F."/>
            <person name="Albersmeier A."/>
            <person name="Kalinowski J."/>
            <person name="Ruckert C."/>
        </authorList>
    </citation>
    <scope>NUCLEOTIDE SEQUENCE</scope>
    <source>
        <strain evidence="8">JCM 31311</strain>
    </source>
</reference>
<comment type="subcellular location">
    <subcellularLocation>
        <location evidence="1 6">Cell membrane</location>
        <topology evidence="1 6">Multi-pass membrane protein</topology>
    </subcellularLocation>
</comment>
<reference evidence="8" key="2">
    <citation type="submission" date="2020-09" db="EMBL/GenBank/DDBJ databases">
        <authorList>
            <person name="Sun Q."/>
            <person name="Ohkuma M."/>
        </authorList>
    </citation>
    <scope>NUCLEOTIDE SEQUENCE</scope>
    <source>
        <strain evidence="8">JCM 31311</strain>
    </source>
</reference>
<evidence type="ECO:0000256" key="5">
    <source>
        <dbReference type="ARBA" id="ARBA00023136"/>
    </source>
</evidence>
<dbReference type="Proteomes" id="UP000603865">
    <property type="component" value="Unassembled WGS sequence"/>
</dbReference>
<evidence type="ECO:0000259" key="7">
    <source>
        <dbReference type="Pfam" id="PF09335"/>
    </source>
</evidence>
<keyword evidence="4 6" id="KW-1133">Transmembrane helix</keyword>
<dbReference type="GO" id="GO:0005886">
    <property type="term" value="C:plasma membrane"/>
    <property type="evidence" value="ECO:0007669"/>
    <property type="project" value="UniProtKB-SubCell"/>
</dbReference>
<evidence type="ECO:0000256" key="2">
    <source>
        <dbReference type="ARBA" id="ARBA00022475"/>
    </source>
</evidence>
<evidence type="ECO:0000256" key="1">
    <source>
        <dbReference type="ARBA" id="ARBA00004651"/>
    </source>
</evidence>
<dbReference type="InterPro" id="IPR015414">
    <property type="entry name" value="TMEM64"/>
</dbReference>
<feature type="transmembrane region" description="Helical" evidence="6">
    <location>
        <begin position="75"/>
        <end position="99"/>
    </location>
</feature>
<feature type="transmembrane region" description="Helical" evidence="6">
    <location>
        <begin position="185"/>
        <end position="206"/>
    </location>
</feature>
<evidence type="ECO:0000313" key="9">
    <source>
        <dbReference type="Proteomes" id="UP000603865"/>
    </source>
</evidence>
<keyword evidence="2 6" id="KW-1003">Cell membrane</keyword>
<dbReference type="PANTHER" id="PTHR12677">
    <property type="entry name" value="GOLGI APPARATUS MEMBRANE PROTEIN TVP38-RELATED"/>
    <property type="match status" value="1"/>
</dbReference>
<proteinExistence type="inferred from homology"/>
<dbReference type="EMBL" id="BMQL01000007">
    <property type="protein sequence ID" value="GGR04695.1"/>
    <property type="molecule type" value="Genomic_DNA"/>
</dbReference>